<keyword evidence="3" id="KW-1185">Reference proteome</keyword>
<protein>
    <recommendedName>
        <fullName evidence="4">RAP domain-containing protein</fullName>
    </recommendedName>
</protein>
<organism evidence="2 3">
    <name type="scientific">Plasmodium reichenowi</name>
    <dbReference type="NCBI Taxonomy" id="5854"/>
    <lineage>
        <taxon>Eukaryota</taxon>
        <taxon>Sar</taxon>
        <taxon>Alveolata</taxon>
        <taxon>Apicomplexa</taxon>
        <taxon>Aconoidasida</taxon>
        <taxon>Haemosporida</taxon>
        <taxon>Plasmodiidae</taxon>
        <taxon>Plasmodium</taxon>
        <taxon>Plasmodium (Laverania)</taxon>
    </lineage>
</organism>
<evidence type="ECO:0000313" key="2">
    <source>
        <dbReference type="EMBL" id="CDO65402.1"/>
    </source>
</evidence>
<evidence type="ECO:0008006" key="4">
    <source>
        <dbReference type="Google" id="ProtNLM"/>
    </source>
</evidence>
<dbReference type="EMBL" id="HG810773">
    <property type="protein sequence ID" value="CDO65402.1"/>
    <property type="molecule type" value="Genomic_DNA"/>
</dbReference>
<dbReference type="AlphaFoldDB" id="A0A060S0K9"/>
<feature type="compositionally biased region" description="Low complexity" evidence="1">
    <location>
        <begin position="506"/>
        <end position="516"/>
    </location>
</feature>
<dbReference type="Proteomes" id="UP000027581">
    <property type="component" value="Unassembled WGS sequence"/>
</dbReference>
<proteinExistence type="predicted"/>
<accession>A0A060S0K9</accession>
<reference evidence="2" key="2">
    <citation type="submission" date="2014-05" db="EMBL/GenBank/DDBJ databases">
        <title>The genome sequences of chimpanzee malaria parasites reveal the path to human adaptation.</title>
        <authorList>
            <person name="Otto T.D."/>
            <person name="Rayner J.C."/>
            <person name="Boehme U."/>
            <person name="Pain A."/>
            <person name="Spottiswoode N."/>
            <person name="Sanders M."/>
            <person name="Quail M."/>
            <person name="Ollomo B."/>
            <person name="Renaud F."/>
            <person name="Thomas A.W."/>
            <person name="Prugnolle F."/>
            <person name="Conway D.J."/>
            <person name="Newbold C."/>
            <person name="Berriman M."/>
        </authorList>
    </citation>
    <scope>NUCLEOTIDE SEQUENCE [LARGE SCALE GENOMIC DNA]</scope>
    <source>
        <strain evidence="2">CDC</strain>
    </source>
</reference>
<sequence>MIKCKGNTFFVLKVRFNIRLMKKCGKRYIHTINNPSVDFPYKCQNTPKEGEEIFFNKEKFVNFENVNVKNLNNREFLYYIGYCSKNKLLNLNKINCVMKELEIKIISSINNSISSDFSQNKKNILNSKSYNQCNEKSFFDIHDLVKVYLNICYINSYYFLKEKKENNNTIKYKNNIIEDEGNNIFLQKGFRYTQNCNVQNMKIPNNDKIGNVKNECEMNGKLFNNKIDCNTNNIDFFKNDHNVYNNSCNSTLEESKEYVCNEYVKNIFNLLSIYFLQNIDLINNHYLCRLFYGYNKSKFSNHRYLNNLCFEIIKRIKKIRTYHLYLMLINSYYLNYIDNVFIKILLLNIITKFSQLPCEAMCQVIPVIPLYINSEKLIYKINLIYSKKIASFNQIGHIIILFKKMLQYNMISQKNVFLTFKHLNNFIKLKKKIKINNINQDSRKEQEMGNGKNDSDDDMINKVVESFETFEHNEDEFFEKKKNMMKKRNEDDIIINNHQFDSLFENNNNNNNNNNNIQINDKGKSKNSNWNIQTEDIKENITNDYMNKKSTVKQKNEEIIFQNDDLLFNFKIIEMHLKHDLKNIYSLLPYEYKNFLERIRTISCNLNKNIQGEKEIYILKKYMKMLKYKFITFTYGPYILHICDPFYKIFLQFENQWKLYPIYEQIAQKNFEMNKINHLKKEGFKPIFICHDTFLKCKEEQEKLKYINSILLHTQFSIYNITLKEKQNLSIPQEVNYIHI</sequence>
<feature type="region of interest" description="Disordered" evidence="1">
    <location>
        <begin position="506"/>
        <end position="528"/>
    </location>
</feature>
<dbReference type="VEuPathDB" id="PlasmoDB:PRCDC_1211500"/>
<gene>
    <name evidence="2" type="ORF">PRCDC_1211500</name>
</gene>
<evidence type="ECO:0000256" key="1">
    <source>
        <dbReference type="SAM" id="MobiDB-lite"/>
    </source>
</evidence>
<dbReference type="PhylomeDB" id="A0A060S0K9"/>
<evidence type="ECO:0000313" key="3">
    <source>
        <dbReference type="Proteomes" id="UP000027581"/>
    </source>
</evidence>
<name>A0A060S0K9_PLARE</name>
<dbReference type="VEuPathDB" id="PlasmoDB:PRG01_1215800"/>
<reference evidence="2" key="1">
    <citation type="submission" date="2014-01" db="EMBL/GenBank/DDBJ databases">
        <authorList>
            <person name="Aslett M."/>
        </authorList>
    </citation>
    <scope>NUCLEOTIDE SEQUENCE</scope>
    <source>
        <strain evidence="2">CDC</strain>
    </source>
</reference>